<accession>A0A0B4XLI7</accession>
<dbReference type="InterPro" id="IPR027471">
    <property type="entry name" value="YbeD-like_sf"/>
</dbReference>
<dbReference type="OrthoDB" id="9793424at2"/>
<dbReference type="EMBL" id="CP004387">
    <property type="protein sequence ID" value="AJD49149.1"/>
    <property type="molecule type" value="Genomic_DNA"/>
</dbReference>
<evidence type="ECO:0000256" key="1">
    <source>
        <dbReference type="ARBA" id="ARBA00008460"/>
    </source>
</evidence>
<organism evidence="3 4">
    <name type="scientific">Isoalcanivorax pacificus W11-5</name>
    <dbReference type="NCBI Taxonomy" id="391936"/>
    <lineage>
        <taxon>Bacteria</taxon>
        <taxon>Pseudomonadati</taxon>
        <taxon>Pseudomonadota</taxon>
        <taxon>Gammaproteobacteria</taxon>
        <taxon>Oceanospirillales</taxon>
        <taxon>Alcanivoracaceae</taxon>
        <taxon>Isoalcanivorax</taxon>
    </lineage>
</organism>
<dbReference type="SUPFAM" id="SSF117991">
    <property type="entry name" value="YbeD/HP0495-like"/>
    <property type="match status" value="1"/>
</dbReference>
<dbReference type="Gene3D" id="3.30.70.260">
    <property type="match status" value="1"/>
</dbReference>
<evidence type="ECO:0000256" key="2">
    <source>
        <dbReference type="HAMAP-Rule" id="MF_00659"/>
    </source>
</evidence>
<dbReference type="KEGG" id="apac:S7S_13685"/>
<reference evidence="3 4" key="1">
    <citation type="journal article" date="2012" name="J. Bacteriol.">
        <title>Genome sequence of an alkane-degrading bacterium, Alcanivorax pacificus type strain W11-5, isolated from deep sea sediment.</title>
        <authorList>
            <person name="Lai Q."/>
            <person name="Shao Z."/>
        </authorList>
    </citation>
    <scope>NUCLEOTIDE SEQUENCE [LARGE SCALE GENOMIC DNA]</scope>
    <source>
        <strain evidence="3 4">W11-5</strain>
    </source>
</reference>
<dbReference type="InterPro" id="IPR007454">
    <property type="entry name" value="UPF0250_YbeD-like"/>
</dbReference>
<protein>
    <recommendedName>
        <fullName evidence="2">UPF0250 protein S7S_13685</fullName>
    </recommendedName>
</protein>
<evidence type="ECO:0000313" key="4">
    <source>
        <dbReference type="Proteomes" id="UP000006764"/>
    </source>
</evidence>
<dbReference type="GO" id="GO:0005829">
    <property type="term" value="C:cytosol"/>
    <property type="evidence" value="ECO:0007669"/>
    <property type="project" value="TreeGrafter"/>
</dbReference>
<sequence>MTINEHLWEFPHAMTLKVMGATDSPIHDVVVAVLTEHAPEFDPDSDVHVTPSSKGNFVSVNAKVVMQHREQVEAIYAALNASPHVKVVF</sequence>
<name>A0A0B4XLI7_9GAMM</name>
<comment type="similarity">
    <text evidence="1 2">Belongs to the UPF0250 family.</text>
</comment>
<dbReference type="PANTHER" id="PTHR38036:SF1">
    <property type="entry name" value="UPF0250 PROTEIN YBED"/>
    <property type="match status" value="1"/>
</dbReference>
<dbReference type="Proteomes" id="UP000006764">
    <property type="component" value="Chromosome"/>
</dbReference>
<evidence type="ECO:0000313" key="3">
    <source>
        <dbReference type="EMBL" id="AJD49149.1"/>
    </source>
</evidence>
<dbReference type="HAMAP" id="MF_00659">
    <property type="entry name" value="UPF0250"/>
    <property type="match status" value="1"/>
</dbReference>
<gene>
    <name evidence="3" type="ORF">S7S_13685</name>
</gene>
<proteinExistence type="inferred from homology"/>
<dbReference type="HOGENOM" id="CLU_161438_0_0_6"/>
<dbReference type="AlphaFoldDB" id="A0A0B4XLI7"/>
<dbReference type="STRING" id="391936.S7S_13685"/>
<keyword evidence="4" id="KW-1185">Reference proteome</keyword>
<dbReference type="RefSeq" id="WP_008734132.1">
    <property type="nucleotide sequence ID" value="NZ_CP004387.1"/>
</dbReference>
<dbReference type="Pfam" id="PF04359">
    <property type="entry name" value="DUF493"/>
    <property type="match status" value="1"/>
</dbReference>
<dbReference type="PANTHER" id="PTHR38036">
    <property type="entry name" value="UPF0250 PROTEIN YBED"/>
    <property type="match status" value="1"/>
</dbReference>